<feature type="transmembrane region" description="Helical" evidence="1">
    <location>
        <begin position="327"/>
        <end position="345"/>
    </location>
</feature>
<sequence>MNIQNQGSVELSGNPVSRANEDEAVQYQKRLSVIILNQIERKRTKAKSTIIQSSKHNAFEDSRVTRVFFERYRVLEYGRFWVICATIVLVVLEYEVSFQHQLTDIYDKEIKILLYLIMILSIISSKLLIQLVIMTFIAYQAELEFKKRSLSIPKASNIFQTNLIFLLILETIILLPCPTPYTMEFKIFFTQRYSDQIRFYFINEILTFIMLFRSLLILNIAFKFQDFYSNRVNRLCRIYSVDFGPHFIFKVAIREHPYKTICGLFCIGLFIFSYQLEISERSLLRTEQEVKLYNFNHSLWVCMITIFTVGYGDIYPSTDLGRFSMTLGLFYGVALTSLFTAILYADLQPLSAEMRSITLLDKANLKVSIKQFAQKAMLNLFKLQQYFQRNKQQYIQSNPAIGQRVSHIKGILQKTENMRRNYRTIDTEDFITMAERRFKEMTHFFIEYYEMLEQMQQQQELLDDIDTPRIHSNEKSHTVTSASLNIRSKDDQYFEELIDSQSENPQLMQFNDED</sequence>
<dbReference type="AlphaFoldDB" id="A0A8S1KS81"/>
<dbReference type="Proteomes" id="UP000688137">
    <property type="component" value="Unassembled WGS sequence"/>
</dbReference>
<gene>
    <name evidence="3" type="ORF">PPRIM_AZ9-3.1.T0240299</name>
</gene>
<dbReference type="Pfam" id="PF07885">
    <property type="entry name" value="Ion_trans_2"/>
    <property type="match status" value="1"/>
</dbReference>
<keyword evidence="1" id="KW-0472">Membrane</keyword>
<organism evidence="3 4">
    <name type="scientific">Paramecium primaurelia</name>
    <dbReference type="NCBI Taxonomy" id="5886"/>
    <lineage>
        <taxon>Eukaryota</taxon>
        <taxon>Sar</taxon>
        <taxon>Alveolata</taxon>
        <taxon>Ciliophora</taxon>
        <taxon>Intramacronucleata</taxon>
        <taxon>Oligohymenophorea</taxon>
        <taxon>Peniculida</taxon>
        <taxon>Parameciidae</taxon>
        <taxon>Paramecium</taxon>
    </lineage>
</organism>
<feature type="domain" description="Potassium channel" evidence="2">
    <location>
        <begin position="263"/>
        <end position="343"/>
    </location>
</feature>
<reference evidence="3" key="1">
    <citation type="submission" date="2021-01" db="EMBL/GenBank/DDBJ databases">
        <authorList>
            <consortium name="Genoscope - CEA"/>
            <person name="William W."/>
        </authorList>
    </citation>
    <scope>NUCLEOTIDE SEQUENCE</scope>
</reference>
<dbReference type="PANTHER" id="PTHR10153">
    <property type="entry name" value="SMALL CONDUCTANCE CALCIUM-ACTIVATED POTASSIUM CHANNEL"/>
    <property type="match status" value="1"/>
</dbReference>
<dbReference type="FunFam" id="1.10.287.70:FF:000270">
    <property type="entry name" value="Uncharacterized protein"/>
    <property type="match status" value="1"/>
</dbReference>
<feature type="transmembrane region" description="Helical" evidence="1">
    <location>
        <begin position="159"/>
        <end position="181"/>
    </location>
</feature>
<evidence type="ECO:0000259" key="2">
    <source>
        <dbReference type="Pfam" id="PF07885"/>
    </source>
</evidence>
<evidence type="ECO:0000256" key="1">
    <source>
        <dbReference type="SAM" id="Phobius"/>
    </source>
</evidence>
<keyword evidence="4" id="KW-1185">Reference proteome</keyword>
<keyword evidence="1" id="KW-1133">Transmembrane helix</keyword>
<dbReference type="GO" id="GO:0016286">
    <property type="term" value="F:small conductance calcium-activated potassium channel activity"/>
    <property type="evidence" value="ECO:0007669"/>
    <property type="project" value="InterPro"/>
</dbReference>
<dbReference type="InterPro" id="IPR013099">
    <property type="entry name" value="K_chnl_dom"/>
</dbReference>
<dbReference type="GO" id="GO:0016020">
    <property type="term" value="C:membrane"/>
    <property type="evidence" value="ECO:0007669"/>
    <property type="project" value="InterPro"/>
</dbReference>
<dbReference type="InterPro" id="IPR015449">
    <property type="entry name" value="K_chnl_Ca-activ_SK"/>
</dbReference>
<protein>
    <recommendedName>
        <fullName evidence="2">Potassium channel domain-containing protein</fullName>
    </recommendedName>
</protein>
<keyword evidence="1" id="KW-0812">Transmembrane</keyword>
<feature type="transmembrane region" description="Helical" evidence="1">
    <location>
        <begin position="201"/>
        <end position="222"/>
    </location>
</feature>
<evidence type="ECO:0000313" key="4">
    <source>
        <dbReference type="Proteomes" id="UP000688137"/>
    </source>
</evidence>
<name>A0A8S1KS81_PARPR</name>
<dbReference type="OMA" id="QLMQFND"/>
<feature type="transmembrane region" description="Helical" evidence="1">
    <location>
        <begin position="74"/>
        <end position="92"/>
    </location>
</feature>
<feature type="transmembrane region" description="Helical" evidence="1">
    <location>
        <begin position="297"/>
        <end position="315"/>
    </location>
</feature>
<accession>A0A8S1KS81</accession>
<proteinExistence type="predicted"/>
<evidence type="ECO:0000313" key="3">
    <source>
        <dbReference type="EMBL" id="CAD8056413.1"/>
    </source>
</evidence>
<feature type="transmembrane region" description="Helical" evidence="1">
    <location>
        <begin position="112"/>
        <end position="139"/>
    </location>
</feature>
<comment type="caution">
    <text evidence="3">The sequence shown here is derived from an EMBL/GenBank/DDBJ whole genome shotgun (WGS) entry which is preliminary data.</text>
</comment>
<dbReference type="EMBL" id="CAJJDM010000022">
    <property type="protein sequence ID" value="CAD8056413.1"/>
    <property type="molecule type" value="Genomic_DNA"/>
</dbReference>